<proteinExistence type="predicted"/>
<protein>
    <recommendedName>
        <fullName evidence="3">DUF3447 domain-containing protein</fullName>
    </recommendedName>
</protein>
<keyword evidence="2" id="KW-1185">Reference proteome</keyword>
<dbReference type="EMBL" id="JAPFFF010000004">
    <property type="protein sequence ID" value="KAK8892939.1"/>
    <property type="molecule type" value="Genomic_DNA"/>
</dbReference>
<dbReference type="InterPro" id="IPR036770">
    <property type="entry name" value="Ankyrin_rpt-contain_sf"/>
</dbReference>
<comment type="caution">
    <text evidence="1">The sequence shown here is derived from an EMBL/GenBank/DDBJ whole genome shotgun (WGS) entry which is preliminary data.</text>
</comment>
<dbReference type="Proteomes" id="UP001470230">
    <property type="component" value="Unassembled WGS sequence"/>
</dbReference>
<name>A0ABR2KPG3_9EUKA</name>
<sequence length="449" mass="54144">MNVPEFLTKLKVFQNQLIKFIENKENTDENYQSILNILFDQQIINDIYVFKLTLHLIVNISNNRHRNLNFFDKIDQILRFLKNKISERMSNSEIFTIFKSSKRLLLFLIEEEIIKVDEYIVKNMTLNDFVDKNYPEYFAPEIKPFITEQFINTYKANNRIVEKPKWIKFVSKELPENFNEKRKQAENDSFICRLIREDNVKEFVKHITPIDLTFNSLISPSIFETNSFLIKSEHVTLLEYALFFGSMKIINYFIGKGAELIHNLFFYAIHSQNINLIQKFEEYEEPYHQLRLELIRCHHNNLVNFFENNYSFYENEDIVFYESIKSYNFAYIKSSFINENYLHLFCEFDYISFVEFLLNEKKVDVNNTDIIYVFNHVQYSFFPISFNNKNRMKFIFIYFFRTPLYLAVKEENIELIKLLLSYENLNIIKATTVLLNFSISFNYLFDGIL</sequence>
<dbReference type="SUPFAM" id="SSF48403">
    <property type="entry name" value="Ankyrin repeat"/>
    <property type="match status" value="1"/>
</dbReference>
<dbReference type="Gene3D" id="1.25.40.20">
    <property type="entry name" value="Ankyrin repeat-containing domain"/>
    <property type="match status" value="1"/>
</dbReference>
<organism evidence="1 2">
    <name type="scientific">Tritrichomonas musculus</name>
    <dbReference type="NCBI Taxonomy" id="1915356"/>
    <lineage>
        <taxon>Eukaryota</taxon>
        <taxon>Metamonada</taxon>
        <taxon>Parabasalia</taxon>
        <taxon>Tritrichomonadida</taxon>
        <taxon>Tritrichomonadidae</taxon>
        <taxon>Tritrichomonas</taxon>
    </lineage>
</organism>
<reference evidence="1 2" key="1">
    <citation type="submission" date="2024-04" db="EMBL/GenBank/DDBJ databases">
        <title>Tritrichomonas musculus Genome.</title>
        <authorList>
            <person name="Alves-Ferreira E."/>
            <person name="Grigg M."/>
            <person name="Lorenzi H."/>
            <person name="Galac M."/>
        </authorList>
    </citation>
    <scope>NUCLEOTIDE SEQUENCE [LARGE SCALE GENOMIC DNA]</scope>
    <source>
        <strain evidence="1 2">EAF2021</strain>
    </source>
</reference>
<evidence type="ECO:0008006" key="3">
    <source>
        <dbReference type="Google" id="ProtNLM"/>
    </source>
</evidence>
<accession>A0ABR2KPG3</accession>
<evidence type="ECO:0000313" key="1">
    <source>
        <dbReference type="EMBL" id="KAK8892939.1"/>
    </source>
</evidence>
<evidence type="ECO:0000313" key="2">
    <source>
        <dbReference type="Proteomes" id="UP001470230"/>
    </source>
</evidence>
<dbReference type="Pfam" id="PF00023">
    <property type="entry name" value="Ank"/>
    <property type="match status" value="1"/>
</dbReference>
<dbReference type="SMART" id="SM00248">
    <property type="entry name" value="ANK"/>
    <property type="match status" value="3"/>
</dbReference>
<gene>
    <name evidence="1" type="ORF">M9Y10_030192</name>
</gene>
<dbReference type="InterPro" id="IPR002110">
    <property type="entry name" value="Ankyrin_rpt"/>
</dbReference>